<keyword evidence="20" id="KW-1185">Reference proteome</keyword>
<evidence type="ECO:0000256" key="9">
    <source>
        <dbReference type="ARBA" id="ARBA00022692"/>
    </source>
</evidence>
<dbReference type="PANTHER" id="PTHR13872">
    <property type="entry name" value="DOLICHYL-DIPHOSPHOOLIGOSACCHARIDE--PROTEIN GLYCOSYLTRANSFERASE SUBUNIT"/>
    <property type="match status" value="1"/>
</dbReference>
<feature type="transmembrane region" description="Helical" evidence="17">
    <location>
        <begin position="23"/>
        <end position="42"/>
    </location>
</feature>
<keyword evidence="13 17" id="KW-0472">Membrane</keyword>
<dbReference type="GO" id="GO:0004576">
    <property type="term" value="F:oligosaccharyl transferase activity"/>
    <property type="evidence" value="ECO:0007669"/>
    <property type="project" value="InterPro"/>
</dbReference>
<dbReference type="UniPathway" id="UPA00378"/>
<feature type="transmembrane region" description="Helical" evidence="17">
    <location>
        <begin position="178"/>
        <end position="195"/>
    </location>
</feature>
<evidence type="ECO:0000256" key="12">
    <source>
        <dbReference type="ARBA" id="ARBA00022989"/>
    </source>
</evidence>
<dbReference type="InterPro" id="IPR048307">
    <property type="entry name" value="STT3_N"/>
</dbReference>
<comment type="cofactor">
    <cofactor evidence="1">
        <name>Mn(2+)</name>
        <dbReference type="ChEBI" id="CHEBI:29035"/>
    </cofactor>
</comment>
<keyword evidence="9 17" id="KW-0812">Transmembrane</keyword>
<keyword evidence="12 17" id="KW-1133">Transmembrane helix</keyword>
<gene>
    <name evidence="19" type="ORF">H1011_01440</name>
</gene>
<name>A0A832UZU4_9ARCH</name>
<dbReference type="GO" id="GO:0016020">
    <property type="term" value="C:membrane"/>
    <property type="evidence" value="ECO:0007669"/>
    <property type="project" value="InterPro"/>
</dbReference>
<dbReference type="PANTHER" id="PTHR13872:SF1">
    <property type="entry name" value="DOLICHYL-DIPHOSPHOOLIGOSACCHARIDE--PROTEIN GLYCOSYLTRANSFERASE SUBUNIT STT3B"/>
    <property type="match status" value="1"/>
</dbReference>
<feature type="transmembrane region" description="Helical" evidence="17">
    <location>
        <begin position="200"/>
        <end position="220"/>
    </location>
</feature>
<keyword evidence="8" id="KW-0808">Transferase</keyword>
<evidence type="ECO:0000256" key="4">
    <source>
        <dbReference type="ARBA" id="ARBA00004922"/>
    </source>
</evidence>
<feature type="domain" description="Oligosaccharyl transferase STT3 N-terminal" evidence="18">
    <location>
        <begin position="24"/>
        <end position="418"/>
    </location>
</feature>
<dbReference type="AlphaFoldDB" id="A0A832UZU4"/>
<keyword evidence="10" id="KW-0479">Metal-binding</keyword>
<feature type="transmembrane region" description="Helical" evidence="17">
    <location>
        <begin position="379"/>
        <end position="396"/>
    </location>
</feature>
<dbReference type="GO" id="GO:0046872">
    <property type="term" value="F:metal ion binding"/>
    <property type="evidence" value="ECO:0007669"/>
    <property type="project" value="UniProtKB-KW"/>
</dbReference>
<sequence length="675" mass="75867">MAEQEYSVDFSKIAEKLVKNKKVIFFVLLALVLLFSAWVRLIPADQYYLSAMDPYWHYRHSAEIVDHGYPGTELREIDGKMVPWDSFHNAPYGGKASKEFYQYFTAYTYMYLGKYLVPDLMSWIKYTPVFFGVLAVLFMYLLVAQLFGKGAGLGAAFMFSIAPSFLTRSVAGFADTDAPIAFFTILSFYLFLLAWDKESYLWGASAGLSMGLFAFTWGGYRFAPLFITAAVGFHVVSKITLAYVRKKNVISELKTHRKKYAVFAVFLLSMFIFVTLFKGIELAKFWSATRVFSSLKEMQRESLDTGVRNVFLTVSEMSPGSLVEIVSRVHIISVFLFFGFLALLPFGLWKKLSGKFFHLSFFTIWLAATFYSSFTAVRFIEMFAIPLAIFCGIVIAEMLSKISSKKPVISIFMVLTLITLIFFVPNYNLSGPSYFQTSISIAEQSGPGVSGPWLDFFDWVKTETPEGAIFASWWDPGHALTALGERPAVADGSQNDEHVHDLAIMFTSTEMNTSLSLMKEYNISYFFTSSDLLPKYSAISFLAGQPDYYPQVPLSQTTQQGDTTVLEYRLSKTEAVYVSLTGPLASATLQSGYNTVPIQRVLVFSSGQAVNFETDADGAVDYMIYVLPDYQSVFLLPPRLENNLLTRLHLFAGADVDGLEFVKDFGGTIKVFKVK</sequence>
<protein>
    <recommendedName>
        <fullName evidence="6">dolichyl-phosphooligosaccharide-protein glycotransferase</fullName>
        <ecNumber evidence="6">2.4.99.21</ecNumber>
    </recommendedName>
    <alternativeName>
        <fullName evidence="15">Oligosaccharyl transferase</fullName>
    </alternativeName>
</protein>
<comment type="similarity">
    <text evidence="5">Belongs to the STT3 family.</text>
</comment>
<organism evidence="19 20">
    <name type="scientific">Candidatus Undinarchaeum marinum</name>
    <dbReference type="NCBI Taxonomy" id="2756141"/>
    <lineage>
        <taxon>Archaea</taxon>
        <taxon>Candidatus Undinarchaeota</taxon>
        <taxon>Candidatus Undinarchaeia</taxon>
        <taxon>Candidatus Undinarchaeales</taxon>
        <taxon>Candidatus Undinarchaeaceae</taxon>
        <taxon>Candidatus Undinarchaeum</taxon>
    </lineage>
</organism>
<feature type="transmembrane region" description="Helical" evidence="17">
    <location>
        <begin position="325"/>
        <end position="344"/>
    </location>
</feature>
<evidence type="ECO:0000256" key="5">
    <source>
        <dbReference type="ARBA" id="ARBA00010810"/>
    </source>
</evidence>
<dbReference type="InterPro" id="IPR003674">
    <property type="entry name" value="Oligo_trans_STT3"/>
</dbReference>
<evidence type="ECO:0000256" key="3">
    <source>
        <dbReference type="ARBA" id="ARBA00004127"/>
    </source>
</evidence>
<evidence type="ECO:0000256" key="14">
    <source>
        <dbReference type="ARBA" id="ARBA00023211"/>
    </source>
</evidence>
<feature type="transmembrane region" description="Helical" evidence="17">
    <location>
        <begin position="123"/>
        <end position="143"/>
    </location>
</feature>
<accession>A0A832UZU4</accession>
<proteinExistence type="inferred from homology"/>
<evidence type="ECO:0000256" key="16">
    <source>
        <dbReference type="ARBA" id="ARBA00034066"/>
    </source>
</evidence>
<feature type="transmembrane region" description="Helical" evidence="17">
    <location>
        <begin position="226"/>
        <end position="244"/>
    </location>
</feature>
<keyword evidence="7" id="KW-0328">Glycosyltransferase</keyword>
<dbReference type="EC" id="2.4.99.21" evidence="6"/>
<comment type="catalytic activity">
    <reaction evidence="16">
        <text>an archaeal dolichyl phosphooligosaccharide + [protein]-L-asparagine = an archaeal dolichyl phosphate + a glycoprotein with the oligosaccharide chain attached by N-beta-D-glycosyl linkage to a protein L-asparagine.</text>
        <dbReference type="EC" id="2.4.99.21"/>
    </reaction>
</comment>
<evidence type="ECO:0000256" key="15">
    <source>
        <dbReference type="ARBA" id="ARBA00030679"/>
    </source>
</evidence>
<evidence type="ECO:0000256" key="2">
    <source>
        <dbReference type="ARBA" id="ARBA00001946"/>
    </source>
</evidence>
<dbReference type="Gene3D" id="3.40.50.12610">
    <property type="match status" value="1"/>
</dbReference>
<reference evidence="19 20" key="1">
    <citation type="journal article" name="Nat. Commun.">
        <title>Undinarchaeota illuminate DPANN phylogeny and the impact of gene transfer on archaeal evolution.</title>
        <authorList>
            <person name="Dombrowski N."/>
            <person name="Williams T.A."/>
            <person name="Sun J."/>
            <person name="Woodcroft B.J."/>
            <person name="Lee J.H."/>
            <person name="Minh B.Q."/>
            <person name="Rinke C."/>
            <person name="Spang A."/>
        </authorList>
    </citation>
    <scope>NUCLEOTIDE SEQUENCE [LARGE SCALE GENOMIC DNA]</scope>
    <source>
        <strain evidence="19">MAG_bin17</strain>
    </source>
</reference>
<dbReference type="GO" id="GO:0012505">
    <property type="term" value="C:endomembrane system"/>
    <property type="evidence" value="ECO:0007669"/>
    <property type="project" value="UniProtKB-SubCell"/>
</dbReference>
<feature type="transmembrane region" description="Helical" evidence="17">
    <location>
        <begin position="260"/>
        <end position="280"/>
    </location>
</feature>
<evidence type="ECO:0000256" key="7">
    <source>
        <dbReference type="ARBA" id="ARBA00022676"/>
    </source>
</evidence>
<dbReference type="Pfam" id="PF02516">
    <property type="entry name" value="STT3"/>
    <property type="match status" value="1"/>
</dbReference>
<comment type="pathway">
    <text evidence="4">Protein modification; protein glycosylation.</text>
</comment>
<evidence type="ECO:0000313" key="20">
    <source>
        <dbReference type="Proteomes" id="UP000604391"/>
    </source>
</evidence>
<evidence type="ECO:0000259" key="18">
    <source>
        <dbReference type="Pfam" id="PF02516"/>
    </source>
</evidence>
<comment type="subcellular location">
    <subcellularLocation>
        <location evidence="3">Endomembrane system</location>
        <topology evidence="3">Multi-pass membrane protein</topology>
    </subcellularLocation>
</comment>
<evidence type="ECO:0000256" key="6">
    <source>
        <dbReference type="ARBA" id="ARBA00012602"/>
    </source>
</evidence>
<evidence type="ECO:0000256" key="13">
    <source>
        <dbReference type="ARBA" id="ARBA00023136"/>
    </source>
</evidence>
<evidence type="ECO:0000256" key="8">
    <source>
        <dbReference type="ARBA" id="ARBA00022679"/>
    </source>
</evidence>
<dbReference type="Proteomes" id="UP000604391">
    <property type="component" value="Unassembled WGS sequence"/>
</dbReference>
<keyword evidence="11" id="KW-0460">Magnesium</keyword>
<feature type="transmembrane region" description="Helical" evidence="17">
    <location>
        <begin position="356"/>
        <end position="373"/>
    </location>
</feature>
<comment type="caution">
    <text evidence="19">The sequence shown here is derived from an EMBL/GenBank/DDBJ whole genome shotgun (WGS) entry which is preliminary data.</text>
</comment>
<evidence type="ECO:0000256" key="11">
    <source>
        <dbReference type="ARBA" id="ARBA00022842"/>
    </source>
</evidence>
<comment type="cofactor">
    <cofactor evidence="2">
        <name>Mg(2+)</name>
        <dbReference type="ChEBI" id="CHEBI:18420"/>
    </cofactor>
</comment>
<feature type="transmembrane region" description="Helical" evidence="17">
    <location>
        <begin position="150"/>
        <end position="166"/>
    </location>
</feature>
<feature type="transmembrane region" description="Helical" evidence="17">
    <location>
        <begin position="408"/>
        <end position="427"/>
    </location>
</feature>
<keyword evidence="14" id="KW-0464">Manganese</keyword>
<evidence type="ECO:0000256" key="17">
    <source>
        <dbReference type="SAM" id="Phobius"/>
    </source>
</evidence>
<evidence type="ECO:0000256" key="10">
    <source>
        <dbReference type="ARBA" id="ARBA00022723"/>
    </source>
</evidence>
<dbReference type="EMBL" id="DVAD01000007">
    <property type="protein sequence ID" value="HIJ99470.1"/>
    <property type="molecule type" value="Genomic_DNA"/>
</dbReference>
<evidence type="ECO:0000256" key="1">
    <source>
        <dbReference type="ARBA" id="ARBA00001936"/>
    </source>
</evidence>
<evidence type="ECO:0000313" key="19">
    <source>
        <dbReference type="EMBL" id="HIJ99470.1"/>
    </source>
</evidence>